<comment type="caution">
    <text evidence="2">The sequence shown here is derived from an EMBL/GenBank/DDBJ whole genome shotgun (WGS) entry which is preliminary data.</text>
</comment>
<dbReference type="EMBL" id="MBER01000111">
    <property type="protein sequence ID" value="OMC40148.1"/>
    <property type="molecule type" value="Genomic_DNA"/>
</dbReference>
<sequence length="218" mass="24029">MATPGYVDVESTIENKQGDGRISVEAPPLTTGTPDTYVFKRYPVAVVKPIYIPNTLDSTSCIGEGINKRLIEWISATAVQIKSRQPYDVWTASVVRHNVDGETYSSLLAFASFENITYADLVDMAAVFKRYEPKNLILDDGRYPALDAFIPNKSFMTEHFGYATKVRAAVTQTPDLKEWVADDSAPRQARHAAPDNQQPATTGAAQETSSGDIEAWFS</sequence>
<name>A0ABD6QID5_MYCFO</name>
<organism evidence="2 3">
    <name type="scientific">Mycolicibacterium fortuitum</name>
    <name type="common">Mycobacterium fortuitum</name>
    <dbReference type="NCBI Taxonomy" id="1766"/>
    <lineage>
        <taxon>Bacteria</taxon>
        <taxon>Bacillati</taxon>
        <taxon>Actinomycetota</taxon>
        <taxon>Actinomycetes</taxon>
        <taxon>Mycobacteriales</taxon>
        <taxon>Mycobacteriaceae</taxon>
        <taxon>Mycolicibacterium</taxon>
    </lineage>
</organism>
<dbReference type="RefSeq" id="WP_076206409.1">
    <property type="nucleotide sequence ID" value="NZ_MBER01000111.1"/>
</dbReference>
<evidence type="ECO:0000256" key="1">
    <source>
        <dbReference type="SAM" id="MobiDB-lite"/>
    </source>
</evidence>
<accession>A0ABD6QID5</accession>
<proteinExistence type="predicted"/>
<reference evidence="2 3" key="1">
    <citation type="submission" date="2016-07" db="EMBL/GenBank/DDBJ databases">
        <authorList>
            <person name="Sutton G."/>
            <person name="Brinkac L."/>
            <person name="Sanka R."/>
            <person name="Adams M."/>
            <person name="Lau E."/>
            <person name="Kumar A."/>
            <person name="Macaden R."/>
        </authorList>
    </citation>
    <scope>NUCLEOTIDE SEQUENCE [LARGE SCALE GENOMIC DNA]</scope>
    <source>
        <strain evidence="2 3">GA-0871</strain>
    </source>
</reference>
<evidence type="ECO:0000313" key="2">
    <source>
        <dbReference type="EMBL" id="OMC40148.1"/>
    </source>
</evidence>
<dbReference type="AlphaFoldDB" id="A0ABD6QID5"/>
<protein>
    <submittedName>
        <fullName evidence="2">Uncharacterized protein</fullName>
    </submittedName>
</protein>
<dbReference type="Proteomes" id="UP000187001">
    <property type="component" value="Unassembled WGS sequence"/>
</dbReference>
<feature type="region of interest" description="Disordered" evidence="1">
    <location>
        <begin position="182"/>
        <end position="218"/>
    </location>
</feature>
<gene>
    <name evidence="2" type="ORF">A5742_04245</name>
</gene>
<evidence type="ECO:0000313" key="3">
    <source>
        <dbReference type="Proteomes" id="UP000187001"/>
    </source>
</evidence>
<feature type="compositionally biased region" description="Polar residues" evidence="1">
    <location>
        <begin position="195"/>
        <end position="211"/>
    </location>
</feature>